<proteinExistence type="inferred from homology"/>
<organism evidence="4 5">
    <name type="scientific">Hanseniaspora osmophila</name>
    <dbReference type="NCBI Taxonomy" id="56408"/>
    <lineage>
        <taxon>Eukaryota</taxon>
        <taxon>Fungi</taxon>
        <taxon>Dikarya</taxon>
        <taxon>Ascomycota</taxon>
        <taxon>Saccharomycotina</taxon>
        <taxon>Saccharomycetes</taxon>
        <taxon>Saccharomycodales</taxon>
        <taxon>Saccharomycodaceae</taxon>
        <taxon>Hanseniaspora</taxon>
    </lineage>
</organism>
<dbReference type="Pfam" id="PF00561">
    <property type="entry name" value="Abhydrolase_1"/>
    <property type="match status" value="1"/>
</dbReference>
<gene>
    <name evidence="4" type="ORF">AWRI3579_g2575</name>
</gene>
<dbReference type="InterPro" id="IPR029058">
    <property type="entry name" value="AB_hydrolase_fold"/>
</dbReference>
<dbReference type="FunCoup" id="A0A1E5RAI4">
    <property type="interactions" value="42"/>
</dbReference>
<dbReference type="GO" id="GO:0005739">
    <property type="term" value="C:mitochondrion"/>
    <property type="evidence" value="ECO:0007669"/>
    <property type="project" value="TreeGrafter"/>
</dbReference>
<dbReference type="AlphaFoldDB" id="A0A1E5RAI4"/>
<dbReference type="OrthoDB" id="8119704at2759"/>
<dbReference type="STRING" id="56408.A0A1E5RAI4"/>
<evidence type="ECO:0000313" key="4">
    <source>
        <dbReference type="EMBL" id="OEJ83919.1"/>
    </source>
</evidence>
<evidence type="ECO:0000313" key="5">
    <source>
        <dbReference type="Proteomes" id="UP000095728"/>
    </source>
</evidence>
<dbReference type="EMBL" id="LPNM01000008">
    <property type="protein sequence ID" value="OEJ83919.1"/>
    <property type="molecule type" value="Genomic_DNA"/>
</dbReference>
<dbReference type="PANTHER" id="PTHR46118:SF4">
    <property type="entry name" value="PROTEIN ABHD11"/>
    <property type="match status" value="1"/>
</dbReference>
<evidence type="ECO:0000259" key="3">
    <source>
        <dbReference type="Pfam" id="PF00561"/>
    </source>
</evidence>
<evidence type="ECO:0000256" key="1">
    <source>
        <dbReference type="ARBA" id="ARBA00008645"/>
    </source>
</evidence>
<feature type="domain" description="AB hydrolase-1" evidence="3">
    <location>
        <begin position="35"/>
        <end position="306"/>
    </location>
</feature>
<comment type="caution">
    <text evidence="4">The sequence shown here is derived from an EMBL/GenBank/DDBJ whole genome shotgun (WGS) entry which is preliminary data.</text>
</comment>
<accession>A0A1E5RAI4</accession>
<keyword evidence="2 4" id="KW-0378">Hydrolase</keyword>
<dbReference type="PANTHER" id="PTHR46118">
    <property type="entry name" value="PROTEIN ABHD11"/>
    <property type="match status" value="1"/>
</dbReference>
<dbReference type="GO" id="GO:0052689">
    <property type="term" value="F:carboxylic ester hydrolase activity"/>
    <property type="evidence" value="ECO:0007669"/>
    <property type="project" value="TreeGrafter"/>
</dbReference>
<evidence type="ECO:0000256" key="2">
    <source>
        <dbReference type="ARBA" id="ARBA00022801"/>
    </source>
</evidence>
<reference evidence="5" key="1">
    <citation type="journal article" date="2016" name="Genome Announc.">
        <title>Genome sequences of three species of Hanseniaspora isolated from spontaneous wine fermentations.</title>
        <authorList>
            <person name="Sternes P.R."/>
            <person name="Lee D."/>
            <person name="Kutyna D.R."/>
            <person name="Borneman A.R."/>
        </authorList>
    </citation>
    <scope>NUCLEOTIDE SEQUENCE [LARGE SCALE GENOMIC DNA]</scope>
    <source>
        <strain evidence="5">AWRI3579</strain>
    </source>
</reference>
<protein>
    <submittedName>
        <fullName evidence="4">Putative abhydrolase domain-containing protein</fullName>
    </submittedName>
</protein>
<dbReference type="InParanoid" id="A0A1E5RAI4"/>
<dbReference type="SUPFAM" id="SSF53474">
    <property type="entry name" value="alpha/beta-Hydrolases"/>
    <property type="match status" value="1"/>
</dbReference>
<name>A0A1E5RAI4_9ASCO</name>
<sequence>MLKSFHRLLHHRATVKLNSIHFKPSNGLPLNHAQPIVVHVHGAFGSAVDFQYQSKKLANSFQTMVYSVDLRNHGESPRALPYDNWTLTNDLVSLIHTVSHQNGNKKVDLIGFSLGAKLALLAGFQKKAQTVINKIVSIDMPPGKLQEMDIIAVRNFKIVLDVLRAGAYYKQGKLSVQENKIHETNGKHFSKADLKSLQENLFLKTSGKIKDWMRPLENHFGKFNNYDPNLIAYFTAGFREGSLAPKVGEPLQHKIPLLKMPNYLNSICDWPTSVVESGNPLGIRPHVSQPTLFLRALQSPMFPLPDKSTQHHYDLIEKYYPNHRILDFDCIHPIHIAKPLEYYKAITDFLKVNQKV</sequence>
<dbReference type="InterPro" id="IPR000073">
    <property type="entry name" value="AB_hydrolase_1"/>
</dbReference>
<dbReference type="Proteomes" id="UP000095728">
    <property type="component" value="Unassembled WGS sequence"/>
</dbReference>
<comment type="similarity">
    <text evidence="1">Belongs to the AB hydrolase superfamily.</text>
</comment>
<keyword evidence="5" id="KW-1185">Reference proteome</keyword>
<dbReference type="Gene3D" id="3.40.50.1820">
    <property type="entry name" value="alpha/beta hydrolase"/>
    <property type="match status" value="1"/>
</dbReference>